<keyword evidence="1" id="KW-0175">Coiled coil</keyword>
<evidence type="ECO:0000256" key="1">
    <source>
        <dbReference type="SAM" id="Coils"/>
    </source>
</evidence>
<dbReference type="Proteomes" id="UP000245073">
    <property type="component" value="Unassembled WGS sequence"/>
</dbReference>
<dbReference type="EMBL" id="QDKQ01000033">
    <property type="protein sequence ID" value="PVM90940.1"/>
    <property type="molecule type" value="Genomic_DNA"/>
</dbReference>
<keyword evidence="3" id="KW-1185">Reference proteome</keyword>
<evidence type="ECO:0000313" key="2">
    <source>
        <dbReference type="EMBL" id="PVM90940.1"/>
    </source>
</evidence>
<feature type="coiled-coil region" evidence="1">
    <location>
        <begin position="40"/>
        <end position="80"/>
    </location>
</feature>
<sequence length="85" mass="9456">MFLDAARARRTGRSVALSRRATSIACLFLGAGLLHVTNVQRDAETKAHRAEETAALMKERATLERDIERIRRKLSDLHAEQAGAQ</sequence>
<accession>A0A2T9K4M1</accession>
<dbReference type="AlphaFoldDB" id="A0A2T9K4M1"/>
<organism evidence="2 3">
    <name type="scientific">Caulobacter endophyticus</name>
    <dbReference type="NCBI Taxonomy" id="2172652"/>
    <lineage>
        <taxon>Bacteria</taxon>
        <taxon>Pseudomonadati</taxon>
        <taxon>Pseudomonadota</taxon>
        <taxon>Alphaproteobacteria</taxon>
        <taxon>Caulobacterales</taxon>
        <taxon>Caulobacteraceae</taxon>
        <taxon>Caulobacter</taxon>
    </lineage>
</organism>
<reference evidence="2 3" key="1">
    <citation type="submission" date="2018-04" db="EMBL/GenBank/DDBJ databases">
        <title>The genome sequence of Caulobacter sp. 744.</title>
        <authorList>
            <person name="Gao J."/>
            <person name="Sun J."/>
        </authorList>
    </citation>
    <scope>NUCLEOTIDE SEQUENCE [LARGE SCALE GENOMIC DNA]</scope>
    <source>
        <strain evidence="2 3">774</strain>
    </source>
</reference>
<evidence type="ECO:0000313" key="3">
    <source>
        <dbReference type="Proteomes" id="UP000245073"/>
    </source>
</evidence>
<proteinExistence type="predicted"/>
<protein>
    <submittedName>
        <fullName evidence="2">Uncharacterized protein</fullName>
    </submittedName>
</protein>
<gene>
    <name evidence="2" type="ORF">DDF67_08265</name>
</gene>
<comment type="caution">
    <text evidence="2">The sequence shown here is derived from an EMBL/GenBank/DDBJ whole genome shotgun (WGS) entry which is preliminary data.</text>
</comment>
<name>A0A2T9K4M1_9CAUL</name>